<sequence length="276" mass="31137">MEKKFNQRNDILEILFANRNKDYGAYELRVMYNKRMKYALSAMFLLCLLFTVGSILANAKSKKDNLAYVGPEIELTNIEEQPPVEEVKPPEPKVEEPQTATEVLTPPKIVQDEMVKEDDVMQEVEVYNDVKIGLQKIEGTADIGIVEPPVELTTGVTKGIKSKENELDEDFKSVQIAAEFPGGIKEWQRFLERNLNSDLPTENGAPTGVYTVTVSFVVDTEGKVSDVKAENDPGYGTKDEAIRVIKRGPKWIPANQNGRPVVYRHKQMITFKVTEQ</sequence>
<proteinExistence type="predicted"/>
<comment type="caution">
    <text evidence="3">The sequence shown here is derived from an EMBL/GenBank/DDBJ whole genome shotgun (WGS) entry which is preliminary data.</text>
</comment>
<gene>
    <name evidence="3" type="ORF">BC659_0940</name>
</gene>
<evidence type="ECO:0000313" key="3">
    <source>
        <dbReference type="EMBL" id="TDO28859.1"/>
    </source>
</evidence>
<evidence type="ECO:0000313" key="4">
    <source>
        <dbReference type="Proteomes" id="UP000295741"/>
    </source>
</evidence>
<dbReference type="EMBL" id="SNWP01000010">
    <property type="protein sequence ID" value="TDO28859.1"/>
    <property type="molecule type" value="Genomic_DNA"/>
</dbReference>
<keyword evidence="1" id="KW-0472">Membrane</keyword>
<accession>A0A4R6J0V7</accession>
<dbReference type="InterPro" id="IPR037682">
    <property type="entry name" value="TonB_C"/>
</dbReference>
<feature type="transmembrane region" description="Helical" evidence="1">
    <location>
        <begin position="38"/>
        <end position="57"/>
    </location>
</feature>
<dbReference type="Pfam" id="PF03544">
    <property type="entry name" value="TonB_C"/>
    <property type="match status" value="1"/>
</dbReference>
<dbReference type="OrthoDB" id="1039448at2"/>
<protein>
    <submittedName>
        <fullName evidence="3">Protein TonB</fullName>
    </submittedName>
</protein>
<keyword evidence="4" id="KW-1185">Reference proteome</keyword>
<keyword evidence="1" id="KW-0812">Transmembrane</keyword>
<evidence type="ECO:0000259" key="2">
    <source>
        <dbReference type="Pfam" id="PF03544"/>
    </source>
</evidence>
<organism evidence="3 4">
    <name type="scientific">Sediminibacterium goheungense</name>
    <dbReference type="NCBI Taxonomy" id="1086393"/>
    <lineage>
        <taxon>Bacteria</taxon>
        <taxon>Pseudomonadati</taxon>
        <taxon>Bacteroidota</taxon>
        <taxon>Chitinophagia</taxon>
        <taxon>Chitinophagales</taxon>
        <taxon>Chitinophagaceae</taxon>
        <taxon>Sediminibacterium</taxon>
    </lineage>
</organism>
<keyword evidence="1" id="KW-1133">Transmembrane helix</keyword>
<evidence type="ECO:0000256" key="1">
    <source>
        <dbReference type="SAM" id="Phobius"/>
    </source>
</evidence>
<dbReference type="Proteomes" id="UP000295741">
    <property type="component" value="Unassembled WGS sequence"/>
</dbReference>
<reference evidence="3 4" key="1">
    <citation type="submission" date="2019-03" db="EMBL/GenBank/DDBJ databases">
        <title>Genomic Encyclopedia of Archaeal and Bacterial Type Strains, Phase II (KMG-II): from individual species to whole genera.</title>
        <authorList>
            <person name="Goeker M."/>
        </authorList>
    </citation>
    <scope>NUCLEOTIDE SEQUENCE [LARGE SCALE GENOMIC DNA]</scope>
    <source>
        <strain evidence="3 4">DSM 28323</strain>
    </source>
</reference>
<dbReference type="RefSeq" id="WP_133473477.1">
    <property type="nucleotide sequence ID" value="NZ_SNWP01000010.1"/>
</dbReference>
<dbReference type="Gene3D" id="3.30.1150.10">
    <property type="match status" value="1"/>
</dbReference>
<name>A0A4R6J0V7_9BACT</name>
<feature type="domain" description="TonB C-terminal" evidence="2">
    <location>
        <begin position="211"/>
        <end position="272"/>
    </location>
</feature>
<dbReference type="SUPFAM" id="SSF74653">
    <property type="entry name" value="TolA/TonB C-terminal domain"/>
    <property type="match status" value="1"/>
</dbReference>
<dbReference type="GO" id="GO:0055085">
    <property type="term" value="P:transmembrane transport"/>
    <property type="evidence" value="ECO:0007669"/>
    <property type="project" value="InterPro"/>
</dbReference>
<dbReference type="AlphaFoldDB" id="A0A4R6J0V7"/>